<comment type="caution">
    <text evidence="2">The sequence shown here is derived from an EMBL/GenBank/DDBJ whole genome shotgun (WGS) entry which is preliminary data.</text>
</comment>
<name>A0ABD5NA15_9EURY</name>
<accession>A0ABD5NA15</accession>
<keyword evidence="1" id="KW-0175">Coiled coil</keyword>
<dbReference type="EMBL" id="JBHRWN010000001">
    <property type="protein sequence ID" value="MFC3476122.1"/>
    <property type="molecule type" value="Genomic_DNA"/>
</dbReference>
<dbReference type="AlphaFoldDB" id="A0ABD5NA15"/>
<protein>
    <recommendedName>
        <fullName evidence="4">Ribbon-helix-helix protein, copG family</fullName>
    </recommendedName>
</protein>
<gene>
    <name evidence="2" type="ORF">ACFOKC_00130</name>
</gene>
<dbReference type="InterPro" id="IPR010985">
    <property type="entry name" value="Ribbon_hlx_hlx"/>
</dbReference>
<dbReference type="SUPFAM" id="SSF47598">
    <property type="entry name" value="Ribbon-helix-helix"/>
    <property type="match status" value="1"/>
</dbReference>
<sequence length="73" mass="8285">MPKVSLVLDDEDVEDADALVEDGEAASRSEAVRILIDRGREVEDLRTDLQHERARADDLQRQLAVLNEREDNV</sequence>
<dbReference type="RefSeq" id="WP_390226255.1">
    <property type="nucleotide sequence ID" value="NZ_JBHRWN010000001.1"/>
</dbReference>
<keyword evidence="3" id="KW-1185">Reference proteome</keyword>
<evidence type="ECO:0000313" key="2">
    <source>
        <dbReference type="EMBL" id="MFC3476122.1"/>
    </source>
</evidence>
<evidence type="ECO:0000256" key="1">
    <source>
        <dbReference type="SAM" id="Coils"/>
    </source>
</evidence>
<evidence type="ECO:0000313" key="3">
    <source>
        <dbReference type="Proteomes" id="UP001595660"/>
    </source>
</evidence>
<dbReference type="Proteomes" id="UP001595660">
    <property type="component" value="Unassembled WGS sequence"/>
</dbReference>
<evidence type="ECO:0008006" key="4">
    <source>
        <dbReference type="Google" id="ProtNLM"/>
    </source>
</evidence>
<feature type="non-terminal residue" evidence="2">
    <location>
        <position position="73"/>
    </location>
</feature>
<proteinExistence type="predicted"/>
<reference evidence="2 3" key="1">
    <citation type="journal article" date="2019" name="Int. J. Syst. Evol. Microbiol.">
        <title>The Global Catalogue of Microorganisms (GCM) 10K type strain sequencing project: providing services to taxonomists for standard genome sequencing and annotation.</title>
        <authorList>
            <consortium name="The Broad Institute Genomics Platform"/>
            <consortium name="The Broad Institute Genome Sequencing Center for Infectious Disease"/>
            <person name="Wu L."/>
            <person name="Ma J."/>
        </authorList>
    </citation>
    <scope>NUCLEOTIDE SEQUENCE [LARGE SCALE GENOMIC DNA]</scope>
    <source>
        <strain evidence="2 3">CGMCC 1.12562</strain>
    </source>
</reference>
<feature type="coiled-coil region" evidence="1">
    <location>
        <begin position="42"/>
        <end position="69"/>
    </location>
</feature>
<organism evidence="2 3">
    <name type="scientific">Halobacterium litoreum</name>
    <dbReference type="NCBI Taxonomy" id="2039234"/>
    <lineage>
        <taxon>Archaea</taxon>
        <taxon>Methanobacteriati</taxon>
        <taxon>Methanobacteriota</taxon>
        <taxon>Stenosarchaea group</taxon>
        <taxon>Halobacteria</taxon>
        <taxon>Halobacteriales</taxon>
        <taxon>Halobacteriaceae</taxon>
        <taxon>Halobacterium</taxon>
    </lineage>
</organism>